<evidence type="ECO:0000256" key="1">
    <source>
        <dbReference type="ARBA" id="ARBA00022630"/>
    </source>
</evidence>
<evidence type="ECO:0000313" key="7">
    <source>
        <dbReference type="Proteomes" id="UP000007967"/>
    </source>
</evidence>
<keyword evidence="7" id="KW-1185">Reference proteome</keyword>
<dbReference type="OrthoDB" id="9781803at2"/>
<keyword evidence="1" id="KW-0285">Flavoprotein</keyword>
<organism evidence="6 7">
    <name type="scientific">Kribbella flavida (strain DSM 17836 / JCM 10339 / NBRC 14399)</name>
    <dbReference type="NCBI Taxonomy" id="479435"/>
    <lineage>
        <taxon>Bacteria</taxon>
        <taxon>Bacillati</taxon>
        <taxon>Actinomycetota</taxon>
        <taxon>Actinomycetes</taxon>
        <taxon>Propionibacteriales</taxon>
        <taxon>Kribbellaceae</taxon>
        <taxon>Kribbella</taxon>
    </lineage>
</organism>
<evidence type="ECO:0000256" key="3">
    <source>
        <dbReference type="ARBA" id="ARBA00023002"/>
    </source>
</evidence>
<dbReference type="EMBL" id="CP001736">
    <property type="protein sequence ID" value="ADB33139.1"/>
    <property type="molecule type" value="Genomic_DNA"/>
</dbReference>
<dbReference type="STRING" id="479435.Kfla_4092"/>
<dbReference type="Gene3D" id="3.20.20.30">
    <property type="entry name" value="Luciferase-like domain"/>
    <property type="match status" value="1"/>
</dbReference>
<dbReference type="PANTHER" id="PTHR42847:SF4">
    <property type="entry name" value="ALKANESULFONATE MONOOXYGENASE-RELATED"/>
    <property type="match status" value="1"/>
</dbReference>
<dbReference type="Pfam" id="PF00296">
    <property type="entry name" value="Bac_luciferase"/>
    <property type="match status" value="1"/>
</dbReference>
<dbReference type="SUPFAM" id="SSF51679">
    <property type="entry name" value="Bacterial luciferase-like"/>
    <property type="match status" value="1"/>
</dbReference>
<dbReference type="GO" id="GO:0046306">
    <property type="term" value="P:alkanesulfonate catabolic process"/>
    <property type="evidence" value="ECO:0007669"/>
    <property type="project" value="TreeGrafter"/>
</dbReference>
<name>D2PSK1_KRIFD</name>
<gene>
    <name evidence="6" type="ordered locus">Kfla_4092</name>
</gene>
<feature type="domain" description="Luciferase-like" evidence="5">
    <location>
        <begin position="11"/>
        <end position="229"/>
    </location>
</feature>
<dbReference type="RefSeq" id="WP_012921693.1">
    <property type="nucleotide sequence ID" value="NC_013729.1"/>
</dbReference>
<evidence type="ECO:0000256" key="4">
    <source>
        <dbReference type="ARBA" id="ARBA00023033"/>
    </source>
</evidence>
<dbReference type="Proteomes" id="UP000007967">
    <property type="component" value="Chromosome"/>
</dbReference>
<proteinExistence type="predicted"/>
<dbReference type="InterPro" id="IPR050172">
    <property type="entry name" value="SsuD_RutA_monooxygenase"/>
</dbReference>
<dbReference type="AlphaFoldDB" id="D2PSK1"/>
<evidence type="ECO:0000259" key="5">
    <source>
        <dbReference type="Pfam" id="PF00296"/>
    </source>
</evidence>
<reference evidence="7" key="1">
    <citation type="submission" date="2009-09" db="EMBL/GenBank/DDBJ databases">
        <title>The complete genome of Kribbella flavida DSM 17836.</title>
        <authorList>
            <consortium name="US DOE Joint Genome Institute (JGI-PGF)"/>
            <person name="Lucas S."/>
            <person name="Copeland A."/>
            <person name="Lapidus A."/>
            <person name="Glavina del Rio T."/>
            <person name="Dalin E."/>
            <person name="Tice H."/>
            <person name="Bruce D."/>
            <person name="Goodwin L."/>
            <person name="Pitluck S."/>
            <person name="Kyrpides N."/>
            <person name="Mavromatis K."/>
            <person name="Ivanova N."/>
            <person name="Saunders E."/>
            <person name="Brettin T."/>
            <person name="Detter J.C."/>
            <person name="Han C."/>
            <person name="Larimer F."/>
            <person name="Land M."/>
            <person name="Hauser L."/>
            <person name="Markowitz V."/>
            <person name="Cheng J.-F."/>
            <person name="Hugenholtz P."/>
            <person name="Woyke T."/>
            <person name="Wu D."/>
            <person name="Pukall R."/>
            <person name="Klenk H.-P."/>
            <person name="Eisen J.A."/>
        </authorList>
    </citation>
    <scope>NUCLEOTIDE SEQUENCE [LARGE SCALE GENOMIC DNA]</scope>
    <source>
        <strain evidence="7">DSM 17836 / JCM 10339 / NBRC 14399</strain>
    </source>
</reference>
<dbReference type="KEGG" id="kfl:Kfla_4092"/>
<keyword evidence="3" id="KW-0560">Oxidoreductase</keyword>
<reference evidence="6 7" key="2">
    <citation type="journal article" date="2010" name="Stand. Genomic Sci.">
        <title>Complete genome sequence of Kribbella flavida type strain (IFO 14399).</title>
        <authorList>
            <person name="Pukall R."/>
            <person name="Lapidus A."/>
            <person name="Glavina Del Rio T."/>
            <person name="Copeland A."/>
            <person name="Tice H."/>
            <person name="Cheng J.-F."/>
            <person name="Lucas S."/>
            <person name="Chen F."/>
            <person name="Nolan M."/>
            <person name="LaButti K."/>
            <person name="Pati A."/>
            <person name="Ivanova N."/>
            <person name="Mavrommatis K."/>
            <person name="Mikhailova N."/>
            <person name="Pitluck S."/>
            <person name="Bruce D."/>
            <person name="Goodwin L."/>
            <person name="Land M."/>
            <person name="Hauser L."/>
            <person name="Chang Y.-J."/>
            <person name="Jeffries C.D."/>
            <person name="Chen A."/>
            <person name="Palaniappan K."/>
            <person name="Chain P."/>
            <person name="Rohde M."/>
            <person name="Goeker M."/>
            <person name="Bristow J."/>
            <person name="Eisen J.A."/>
            <person name="Markowitz V."/>
            <person name="Hugenholtz P."/>
            <person name="Kyrpides N.C."/>
            <person name="Klenk H.-P."/>
            <person name="Brettin T."/>
        </authorList>
    </citation>
    <scope>NUCLEOTIDE SEQUENCE [LARGE SCALE GENOMIC DNA]</scope>
    <source>
        <strain evidence="7">DSM 17836 / JCM 10339 / NBRC 14399</strain>
    </source>
</reference>
<keyword evidence="2" id="KW-0288">FMN</keyword>
<dbReference type="InterPro" id="IPR019921">
    <property type="entry name" value="Lucif-like_OxRdtase_Rv2161c"/>
</dbReference>
<evidence type="ECO:0000313" key="6">
    <source>
        <dbReference type="EMBL" id="ADB33139.1"/>
    </source>
</evidence>
<dbReference type="HOGENOM" id="CLU_027853_7_1_11"/>
<dbReference type="InterPro" id="IPR036661">
    <property type="entry name" value="Luciferase-like_sf"/>
</dbReference>
<accession>D2PSK1</accession>
<dbReference type="InterPro" id="IPR011251">
    <property type="entry name" value="Luciferase-like_dom"/>
</dbReference>
<dbReference type="PANTHER" id="PTHR42847">
    <property type="entry name" value="ALKANESULFONATE MONOOXYGENASE"/>
    <property type="match status" value="1"/>
</dbReference>
<keyword evidence="4 6" id="KW-0503">Monooxygenase</keyword>
<dbReference type="NCBIfam" id="TIGR03619">
    <property type="entry name" value="F420_Rv2161c"/>
    <property type="match status" value="1"/>
</dbReference>
<evidence type="ECO:0000256" key="2">
    <source>
        <dbReference type="ARBA" id="ARBA00022643"/>
    </source>
</evidence>
<sequence>MKLGLGLPHYSDEARPDRLVAFAQRAEALGYDSLWALERLLRPLEPKNAPWEGMRPPQYYAKVFDPIETLTYVAAHTTTISLGTSVIDALFHVPVVLARRLATLDHFSGGRLLAGLGQGWSADEFETANVSMRRRGNGFAEFIEALHAAWGPDPVSFQGRFYRIPPSEVGVKPLQPDGLPILIGVLPQSEAPVERAGRMGLGLHPLIYDWSSFEHQLALFRESTPAGSRPGPVIVRVNNAITETPLDDADRTPLSGSVDQVKADFRRAVDLGIDHIMWDLTSGHVPYEVQLRLLEPLMAAKPD</sequence>
<dbReference type="GO" id="GO:0008726">
    <property type="term" value="F:alkanesulfonate monooxygenase activity"/>
    <property type="evidence" value="ECO:0007669"/>
    <property type="project" value="TreeGrafter"/>
</dbReference>
<protein>
    <submittedName>
        <fullName evidence="6">Luciferase-like monooxygenase</fullName>
    </submittedName>
</protein>
<dbReference type="eggNOG" id="COG2141">
    <property type="taxonomic scope" value="Bacteria"/>
</dbReference>